<dbReference type="Proteomes" id="UP000284403">
    <property type="component" value="Unassembled WGS sequence"/>
</dbReference>
<protein>
    <submittedName>
        <fullName evidence="2">Uncharacterized protein</fullName>
    </submittedName>
</protein>
<comment type="caution">
    <text evidence="2">The sequence shown here is derived from an EMBL/GenBank/DDBJ whole genome shotgun (WGS) entry which is preliminary data.</text>
</comment>
<feature type="region of interest" description="Disordered" evidence="1">
    <location>
        <begin position="98"/>
        <end position="120"/>
    </location>
</feature>
<evidence type="ECO:0000256" key="1">
    <source>
        <dbReference type="SAM" id="MobiDB-lite"/>
    </source>
</evidence>
<accession>A0A3R7ML19</accession>
<dbReference type="EMBL" id="MKKU01000279">
    <property type="protein sequence ID" value="RNF16918.1"/>
    <property type="molecule type" value="Genomic_DNA"/>
</dbReference>
<name>A0A3R7ML19_9TRYP</name>
<dbReference type="RefSeq" id="XP_029227967.1">
    <property type="nucleotide sequence ID" value="XM_029371918.1"/>
</dbReference>
<feature type="compositionally biased region" description="Low complexity" evidence="1">
    <location>
        <begin position="332"/>
        <end position="345"/>
    </location>
</feature>
<sequence length="641" mass="70823">MVVVRLGLRLRFTKVPGVQGERVFRDTMTVTDPHDHGYQDISDVVERKLRFMDVPPCDFTVFHRDGKTGDTVVVDDPYWGELLATLVAEAAATAAGPHRGTAAADGAAGQVEAEEEEEDGPIVEKAVAFDVEVRRERPLEPPSGGAPAVTLLPLTSEALQAHTTDGVCLPIAALTCPPKYSNFFIRGVVIAMRFKTPKPSVSVCELDLCDPVDPQQQISLMTFDAAVQKAIRDNLRSDRKQVVELRNVYVRVKNEIDRRFQTNAHPLLLRMDRGSRVEVVQVLPLPVALRSEQVVTVRENLQPAGLVNLSDLAGACDAYNVHSSPAAPKVHSSLGSSSSSSSVQSGARRTMLSLCSGASSGAIPVSGVVPSQLGEQIKRQQAQFLAKRGREDPVHWEPDTIRVTAKDVRMRDAIMEHEAFQEENKKDRIRRRKEVSQTCIICGVNCDNEDTLRVVEDLLKNSTRNMGRHIPSMAELRHALSDHRRTRDGKVQQRLTCAQHFVDLRTRSVHVVHCRCAHLCTSYQRGAELEDVVFCELPMQTCELCGMPGASVACYHPDCHEKYHTVCALFSGGYVNFGMKDPYLPCPACPRHTQVVVTASGKAPLLNGRSTSSWWEEDKVVFDSRVVEDTDLRDPDENEGA</sequence>
<dbReference type="GeneID" id="40318625"/>
<evidence type="ECO:0000313" key="2">
    <source>
        <dbReference type="EMBL" id="RNF16918.1"/>
    </source>
</evidence>
<organism evidence="2 3">
    <name type="scientific">Trypanosoma conorhini</name>
    <dbReference type="NCBI Taxonomy" id="83891"/>
    <lineage>
        <taxon>Eukaryota</taxon>
        <taxon>Discoba</taxon>
        <taxon>Euglenozoa</taxon>
        <taxon>Kinetoplastea</taxon>
        <taxon>Metakinetoplastina</taxon>
        <taxon>Trypanosomatida</taxon>
        <taxon>Trypanosomatidae</taxon>
        <taxon>Trypanosoma</taxon>
    </lineage>
</organism>
<keyword evidence="3" id="KW-1185">Reference proteome</keyword>
<feature type="compositionally biased region" description="Low complexity" evidence="1">
    <location>
        <begin position="98"/>
        <end position="111"/>
    </location>
</feature>
<dbReference type="AlphaFoldDB" id="A0A3R7ML19"/>
<dbReference type="OrthoDB" id="308383at2759"/>
<evidence type="ECO:0000313" key="3">
    <source>
        <dbReference type="Proteomes" id="UP000284403"/>
    </source>
</evidence>
<proteinExistence type="predicted"/>
<gene>
    <name evidence="2" type="ORF">Tco025E_05014</name>
</gene>
<feature type="region of interest" description="Disordered" evidence="1">
    <location>
        <begin position="325"/>
        <end position="345"/>
    </location>
</feature>
<reference evidence="2 3" key="1">
    <citation type="journal article" date="2018" name="BMC Genomics">
        <title>Genomic comparison of Trypanosoma conorhini and Trypanosoma rangeli to Trypanosoma cruzi strains of high and low virulence.</title>
        <authorList>
            <person name="Bradwell K.R."/>
            <person name="Koparde V.N."/>
            <person name="Matveyev A.V."/>
            <person name="Serrano M.G."/>
            <person name="Alves J.M."/>
            <person name="Parikh H."/>
            <person name="Huang B."/>
            <person name="Lee V."/>
            <person name="Espinosa-Alvarez O."/>
            <person name="Ortiz P.A."/>
            <person name="Costa-Martins A.G."/>
            <person name="Teixeira M.M."/>
            <person name="Buck G.A."/>
        </authorList>
    </citation>
    <scope>NUCLEOTIDE SEQUENCE [LARGE SCALE GENOMIC DNA]</scope>
    <source>
        <strain evidence="2 3">025E</strain>
    </source>
</reference>